<proteinExistence type="predicted"/>
<reference evidence="1 2" key="1">
    <citation type="submission" date="2022-08" db="EMBL/GenBank/DDBJ databases">
        <title>Whole genome sequencing-based tracing of a 2022 introduction and outbreak of Xanthomonas hortorum pv. pelargonii.</title>
        <authorList>
            <person name="Iruegas-Bocardo F."/>
            <person name="Weisberg A.K."/>
            <person name="Riutta E.R."/>
            <person name="Kilday K."/>
            <person name="Bonkowski J.C."/>
            <person name="Creswell T."/>
            <person name="Daughtrey M.L."/>
            <person name="Rane K."/>
            <person name="Grunwald N.J."/>
            <person name="Chang J.H."/>
            <person name="Putnam M.L."/>
        </authorList>
    </citation>
    <scope>NUCLEOTIDE SEQUENCE [LARGE SCALE GENOMIC DNA]</scope>
    <source>
        <strain evidence="1 2">22-323</strain>
    </source>
</reference>
<dbReference type="AlphaFoldDB" id="A0AAU0BBX5"/>
<accession>A0AAU0BBX5</accession>
<protein>
    <submittedName>
        <fullName evidence="1">Uncharacterized protein</fullName>
    </submittedName>
</protein>
<keyword evidence="2" id="KW-1185">Reference proteome</keyword>
<organism evidence="1 2">
    <name type="scientific">Xanthomonas hydrangeae</name>
    <dbReference type="NCBI Taxonomy" id="2775159"/>
    <lineage>
        <taxon>Bacteria</taxon>
        <taxon>Pseudomonadati</taxon>
        <taxon>Pseudomonadota</taxon>
        <taxon>Gammaproteobacteria</taxon>
        <taxon>Lysobacterales</taxon>
        <taxon>Lysobacteraceae</taxon>
        <taxon>Xanthomonas</taxon>
    </lineage>
</organism>
<dbReference type="RefSeq" id="WP_316695673.1">
    <property type="nucleotide sequence ID" value="NZ_CP103836.1"/>
</dbReference>
<name>A0AAU0BBX5_9XANT</name>
<gene>
    <name evidence="1" type="ORF">NYR97_21425</name>
</gene>
<dbReference type="Proteomes" id="UP001302716">
    <property type="component" value="Chromosome"/>
</dbReference>
<sequence>MPARLYQETLDEMDLALIALAELTPPPHAVPFKGGFVYRHIEQLPQQAIVQKLARLPSGLRAAASLLETGFFQEQAALQRLIDEIGEDVIFLSIPLIYGGEQPVHTEYLQAFFAEEFDPATGLPNTQDRPMVRRKKIRAYIAQSPIATPDPSGHIGASRTLSKAYSGYVHAASPQIMDMYGGDPPRFHTSGMLGTPREPEHRQDIANYFYRSATAYAVAARAFGNQPVFNRLFALCVKYEATMGIR</sequence>
<evidence type="ECO:0000313" key="1">
    <source>
        <dbReference type="EMBL" id="WOB49699.1"/>
    </source>
</evidence>
<evidence type="ECO:0000313" key="2">
    <source>
        <dbReference type="Proteomes" id="UP001302716"/>
    </source>
</evidence>
<dbReference type="EMBL" id="CP103836">
    <property type="protein sequence ID" value="WOB49699.1"/>
    <property type="molecule type" value="Genomic_DNA"/>
</dbReference>